<feature type="compositionally biased region" description="Low complexity" evidence="1">
    <location>
        <begin position="73"/>
        <end position="83"/>
    </location>
</feature>
<proteinExistence type="predicted"/>
<feature type="compositionally biased region" description="Basic residues" evidence="1">
    <location>
        <begin position="502"/>
        <end position="511"/>
    </location>
</feature>
<dbReference type="AlphaFoldDB" id="A0A0C9N2X4"/>
<gene>
    <name evidence="2" type="ORF">MAM1_0233d08453</name>
</gene>
<reference evidence="2" key="1">
    <citation type="submission" date="2014-09" db="EMBL/GenBank/DDBJ databases">
        <title>Draft genome sequence of an oleaginous Mucoromycotina fungus Mucor ambiguus NBRC6742.</title>
        <authorList>
            <person name="Takeda I."/>
            <person name="Yamane N."/>
            <person name="Morita T."/>
            <person name="Tamano K."/>
            <person name="Machida M."/>
            <person name="Baker S."/>
            <person name="Koike H."/>
        </authorList>
    </citation>
    <scope>NUCLEOTIDE SEQUENCE</scope>
    <source>
        <strain evidence="2">NBRC 6742</strain>
    </source>
</reference>
<evidence type="ECO:0008006" key="4">
    <source>
        <dbReference type="Google" id="ProtNLM"/>
    </source>
</evidence>
<keyword evidence="3" id="KW-1185">Reference proteome</keyword>
<name>A0A0C9N2X4_9FUNG</name>
<accession>A0A0C9N2X4</accession>
<sequence>MASQDVLDQIRDLQSFIDDFAAEAGTSSTPGTPTSMEKKGEKTQIEPSIIHQKPNEKTEDEQLQPQQEKTLVEQPQQQEIEPPSSALSSSTKTEQEPLSILSYDLNLSDDFSSLVDQFKDLKVSPIEIKKLQQQNVLKDLIDKMEEEKVQLDPVIISVTDKKPPSFTTRSRRTSVSSKRSQKSSKSSKSARRLQNEKKQLKQHQSAAATETESAAPQPKKYIQRSFDEMMRIPDIYERLAFYEKTLDLCLKAESPIASWCKSNQQKGKPEPLLEGYVPPARLLSPEMPHHNDFGSMSSTFSGSISMFLKKATISTPSVPKRHLPMDHNGYGTPYIQSNHSSSIFGRSISRLNLSRSTQIPRYENPIASPSSHRFHSKNKIHNKKLGLQKQQQVSGLSPLSIDYSSSSSTYTATPRSTSSTPTSFGSTSTINSRGESTTISSGLAYMMNVLPQIDMRILQNALNEAKGDPMVAISIAVSASKQRSNESPTAAGVKSTKTRASNSKKRYGNRV</sequence>
<organism evidence="2">
    <name type="scientific">Mucor ambiguus</name>
    <dbReference type="NCBI Taxonomy" id="91626"/>
    <lineage>
        <taxon>Eukaryota</taxon>
        <taxon>Fungi</taxon>
        <taxon>Fungi incertae sedis</taxon>
        <taxon>Mucoromycota</taxon>
        <taxon>Mucoromycotina</taxon>
        <taxon>Mucoromycetes</taxon>
        <taxon>Mucorales</taxon>
        <taxon>Mucorineae</taxon>
        <taxon>Mucoraceae</taxon>
        <taxon>Mucor</taxon>
    </lineage>
</organism>
<feature type="compositionally biased region" description="Low complexity" evidence="1">
    <location>
        <begin position="407"/>
        <end position="429"/>
    </location>
</feature>
<dbReference type="OrthoDB" id="2256155at2759"/>
<dbReference type="EMBL" id="DF836522">
    <property type="protein sequence ID" value="GAN08933.1"/>
    <property type="molecule type" value="Genomic_DNA"/>
</dbReference>
<dbReference type="Proteomes" id="UP000053815">
    <property type="component" value="Unassembled WGS sequence"/>
</dbReference>
<feature type="region of interest" description="Disordered" evidence="1">
    <location>
        <begin position="479"/>
        <end position="511"/>
    </location>
</feature>
<feature type="compositionally biased region" description="Low complexity" evidence="1">
    <location>
        <begin position="204"/>
        <end position="218"/>
    </location>
</feature>
<evidence type="ECO:0000313" key="2">
    <source>
        <dbReference type="EMBL" id="GAN08933.1"/>
    </source>
</evidence>
<feature type="region of interest" description="Disordered" evidence="1">
    <location>
        <begin position="407"/>
        <end position="435"/>
    </location>
</feature>
<evidence type="ECO:0000256" key="1">
    <source>
        <dbReference type="SAM" id="MobiDB-lite"/>
    </source>
</evidence>
<feature type="region of interest" description="Disordered" evidence="1">
    <location>
        <begin position="21"/>
        <end position="95"/>
    </location>
</feature>
<feature type="compositionally biased region" description="Polar residues" evidence="1">
    <location>
        <begin position="479"/>
        <end position="488"/>
    </location>
</feature>
<feature type="compositionally biased region" description="Low complexity" evidence="1">
    <location>
        <begin position="165"/>
        <end position="187"/>
    </location>
</feature>
<feature type="region of interest" description="Disordered" evidence="1">
    <location>
        <begin position="160"/>
        <end position="220"/>
    </location>
</feature>
<evidence type="ECO:0000313" key="3">
    <source>
        <dbReference type="Proteomes" id="UP000053815"/>
    </source>
</evidence>
<feature type="compositionally biased region" description="Low complexity" evidence="1">
    <location>
        <begin position="25"/>
        <end position="35"/>
    </location>
</feature>
<protein>
    <recommendedName>
        <fullName evidence="4">CUE domain-containing protein</fullName>
    </recommendedName>
</protein>
<dbReference type="STRING" id="91626.A0A0C9N2X4"/>